<organism evidence="1 2">
    <name type="scientific">Consotaella salsifontis</name>
    <dbReference type="NCBI Taxonomy" id="1365950"/>
    <lineage>
        <taxon>Bacteria</taxon>
        <taxon>Pseudomonadati</taxon>
        <taxon>Pseudomonadota</taxon>
        <taxon>Alphaproteobacteria</taxon>
        <taxon>Hyphomicrobiales</taxon>
        <taxon>Aurantimonadaceae</taxon>
        <taxon>Consotaella</taxon>
    </lineage>
</organism>
<dbReference type="Proteomes" id="UP000190135">
    <property type="component" value="Unassembled WGS sequence"/>
</dbReference>
<reference evidence="2" key="1">
    <citation type="submission" date="2017-02" db="EMBL/GenBank/DDBJ databases">
        <authorList>
            <person name="Varghese N."/>
            <person name="Submissions S."/>
        </authorList>
    </citation>
    <scope>NUCLEOTIDE SEQUENCE [LARGE SCALE GENOMIC DNA]</scope>
    <source>
        <strain evidence="2">USBA 369</strain>
    </source>
</reference>
<name>A0A1T4SMS6_9HYPH</name>
<dbReference type="EMBL" id="FUXL01000012">
    <property type="protein sequence ID" value="SKA29497.1"/>
    <property type="molecule type" value="Genomic_DNA"/>
</dbReference>
<gene>
    <name evidence="1" type="ORF">SAMN05428963_11231</name>
</gene>
<keyword evidence="2" id="KW-1185">Reference proteome</keyword>
<proteinExistence type="predicted"/>
<dbReference type="RefSeq" id="WP_131829937.1">
    <property type="nucleotide sequence ID" value="NZ_FUXL01000012.1"/>
</dbReference>
<evidence type="ECO:0000313" key="2">
    <source>
        <dbReference type="Proteomes" id="UP000190135"/>
    </source>
</evidence>
<sequence length="76" mass="7928">MSASRKPHHSTLGAVSDKAAEWMAAVFLGRSAAIGMPEGIRLEGERRGIVTPAAWPEPGSEIATAIGPIVPNRSAH</sequence>
<protein>
    <submittedName>
        <fullName evidence="1">Uncharacterized protein</fullName>
    </submittedName>
</protein>
<evidence type="ECO:0000313" key="1">
    <source>
        <dbReference type="EMBL" id="SKA29497.1"/>
    </source>
</evidence>
<dbReference type="AlphaFoldDB" id="A0A1T4SMS6"/>
<accession>A0A1T4SMS6</accession>